<dbReference type="PANTHER" id="PTHR47941">
    <property type="entry name" value="PENTATRICOPEPTIDE REPEAT-CONTAINING PROTEIN 3, MITOCHONDRIAL"/>
    <property type="match status" value="1"/>
</dbReference>
<feature type="compositionally biased region" description="Basic and acidic residues" evidence="4">
    <location>
        <begin position="45"/>
        <end position="75"/>
    </location>
</feature>
<comment type="similarity">
    <text evidence="1">Belongs to the PPR family. P subfamily.</text>
</comment>
<sequence length="417" mass="47041">MKNNSSQDYFPKNMDSDDDFDSDKTFGKNTRANQDPPVPIPNRPLRGERRRDHIDKDFVFKMKESRQIPKGRYTENKSSSFMRGRARNDSLEDDDLDDLFIGSGSSRNLVRPNNSSSGRTQKEEGMNRFPRDSRVQYSNDKQTMGAKKRVNDANGDVESVRSFFEKFNLSNHDEKEHDPLIENQNTPAAPEIVAKAAAAALLPERKEEVEAPTDPTKQPPPQDADEIFKKMKETGMIPNAVAMLDGLCKDGLIQEAMKLFGLMREIATIPEVVIYTAVVEGFCKARKFDDAKRIFRKMQNNGNSPNAFSYTVLIQGLLPFTKKKCEGMTSRLEDALDFCVEMLEAGHSPNVVTFVSLVEGYVVDKGVGEANSMIGRLREKGFSVNDRAVKEHLDKKGPFSSFVWEAIFGKKISQRPF</sequence>
<gene>
    <name evidence="5" type="ORF">C5167_038774</name>
</gene>
<dbReference type="AlphaFoldDB" id="A0A4Y7IE88"/>
<reference evidence="5 6" key="1">
    <citation type="journal article" date="2018" name="Science">
        <title>The opium poppy genome and morphinan production.</title>
        <authorList>
            <person name="Guo L."/>
            <person name="Winzer T."/>
            <person name="Yang X."/>
            <person name="Li Y."/>
            <person name="Ning Z."/>
            <person name="He Z."/>
            <person name="Teodor R."/>
            <person name="Lu Y."/>
            <person name="Bowser T.A."/>
            <person name="Graham I.A."/>
            <person name="Ye K."/>
        </authorList>
    </citation>
    <scope>NUCLEOTIDE SEQUENCE [LARGE SCALE GENOMIC DNA]</scope>
    <source>
        <strain evidence="6">cv. HN1</strain>
        <tissue evidence="5">Leaves</tissue>
    </source>
</reference>
<feature type="region of interest" description="Disordered" evidence="4">
    <location>
        <begin position="1"/>
        <end position="136"/>
    </location>
</feature>
<dbReference type="InterPro" id="IPR011990">
    <property type="entry name" value="TPR-like_helical_dom_sf"/>
</dbReference>
<keyword evidence="2" id="KW-0677">Repeat</keyword>
<dbReference type="InterPro" id="IPR002885">
    <property type="entry name" value="PPR_rpt"/>
</dbReference>
<proteinExistence type="inferred from homology"/>
<accession>A0A4Y7IE88</accession>
<evidence type="ECO:0000313" key="6">
    <source>
        <dbReference type="Proteomes" id="UP000316621"/>
    </source>
</evidence>
<dbReference type="Gene3D" id="1.25.40.10">
    <property type="entry name" value="Tetratricopeptide repeat domain"/>
    <property type="match status" value="2"/>
</dbReference>
<dbReference type="NCBIfam" id="TIGR00756">
    <property type="entry name" value="PPR"/>
    <property type="match status" value="2"/>
</dbReference>
<dbReference type="Pfam" id="PF13041">
    <property type="entry name" value="PPR_2"/>
    <property type="match status" value="1"/>
</dbReference>
<evidence type="ECO:0000256" key="2">
    <source>
        <dbReference type="ARBA" id="ARBA00022737"/>
    </source>
</evidence>
<protein>
    <recommendedName>
        <fullName evidence="7">Pentacotripeptide-repeat region of PRORP domain-containing protein</fullName>
    </recommendedName>
</protein>
<organism evidence="5 6">
    <name type="scientific">Papaver somniferum</name>
    <name type="common">Opium poppy</name>
    <dbReference type="NCBI Taxonomy" id="3469"/>
    <lineage>
        <taxon>Eukaryota</taxon>
        <taxon>Viridiplantae</taxon>
        <taxon>Streptophyta</taxon>
        <taxon>Embryophyta</taxon>
        <taxon>Tracheophyta</taxon>
        <taxon>Spermatophyta</taxon>
        <taxon>Magnoliopsida</taxon>
        <taxon>Ranunculales</taxon>
        <taxon>Papaveraceae</taxon>
        <taxon>Papaveroideae</taxon>
        <taxon>Papaver</taxon>
    </lineage>
</organism>
<dbReference type="Proteomes" id="UP000316621">
    <property type="component" value="Chromosome 1"/>
</dbReference>
<evidence type="ECO:0008006" key="7">
    <source>
        <dbReference type="Google" id="ProtNLM"/>
    </source>
</evidence>
<feature type="compositionally biased region" description="Basic and acidic residues" evidence="4">
    <location>
        <begin position="120"/>
        <end position="134"/>
    </location>
</feature>
<evidence type="ECO:0000256" key="3">
    <source>
        <dbReference type="PROSITE-ProRule" id="PRU00708"/>
    </source>
</evidence>
<dbReference type="Gramene" id="RZC45818">
    <property type="protein sequence ID" value="RZC45818"/>
    <property type="gene ID" value="C5167_038774"/>
</dbReference>
<keyword evidence="6" id="KW-1185">Reference proteome</keyword>
<evidence type="ECO:0000256" key="4">
    <source>
        <dbReference type="SAM" id="MobiDB-lite"/>
    </source>
</evidence>
<feature type="compositionally biased region" description="Polar residues" evidence="4">
    <location>
        <begin position="103"/>
        <end position="119"/>
    </location>
</feature>
<dbReference type="EMBL" id="CM010715">
    <property type="protein sequence ID" value="RZC45818.1"/>
    <property type="molecule type" value="Genomic_DNA"/>
</dbReference>
<dbReference type="Pfam" id="PF01535">
    <property type="entry name" value="PPR"/>
    <property type="match status" value="1"/>
</dbReference>
<feature type="repeat" description="PPR" evidence="3">
    <location>
        <begin position="271"/>
        <end position="305"/>
    </location>
</feature>
<evidence type="ECO:0000313" key="5">
    <source>
        <dbReference type="EMBL" id="RZC45818.1"/>
    </source>
</evidence>
<evidence type="ECO:0000256" key="1">
    <source>
        <dbReference type="ARBA" id="ARBA00007626"/>
    </source>
</evidence>
<name>A0A4Y7IE88_PAPSO</name>
<dbReference type="PROSITE" id="PS51375">
    <property type="entry name" value="PPR"/>
    <property type="match status" value="1"/>
</dbReference>